<dbReference type="FunCoup" id="A0A1C7NCK0">
    <property type="interactions" value="20"/>
</dbReference>
<dbReference type="Gene3D" id="3.40.50.300">
    <property type="entry name" value="P-loop containing nucleotide triphosphate hydrolases"/>
    <property type="match status" value="2"/>
</dbReference>
<keyword evidence="3" id="KW-0813">Transport</keyword>
<keyword evidence="6" id="KW-0067">ATP-binding</keyword>
<dbReference type="PANTHER" id="PTHR43394">
    <property type="entry name" value="ATP-DEPENDENT PERMEASE MDL1, MITOCHONDRIAL"/>
    <property type="match status" value="1"/>
</dbReference>
<dbReference type="Proteomes" id="UP000093000">
    <property type="component" value="Unassembled WGS sequence"/>
</dbReference>
<keyword evidence="14" id="KW-1185">Reference proteome</keyword>
<feature type="transmembrane region" description="Helical" evidence="10">
    <location>
        <begin position="894"/>
        <end position="911"/>
    </location>
</feature>
<feature type="transmembrane region" description="Helical" evidence="10">
    <location>
        <begin position="141"/>
        <end position="165"/>
    </location>
</feature>
<dbReference type="CDD" id="cd18578">
    <property type="entry name" value="ABC_6TM_Pgp_ABCB1_D2_like"/>
    <property type="match status" value="1"/>
</dbReference>
<feature type="domain" description="ABC transporter" evidence="11">
    <location>
        <begin position="419"/>
        <end position="656"/>
    </location>
</feature>
<dbReference type="Pfam" id="PF00005">
    <property type="entry name" value="ABC_tran"/>
    <property type="match status" value="2"/>
</dbReference>
<evidence type="ECO:0000256" key="9">
    <source>
        <dbReference type="SAM" id="MobiDB-lite"/>
    </source>
</evidence>
<evidence type="ECO:0000256" key="2">
    <source>
        <dbReference type="ARBA" id="ARBA00007577"/>
    </source>
</evidence>
<keyword evidence="8 10" id="KW-0472">Membrane</keyword>
<accession>A0A1C7NCK0</accession>
<organism evidence="13 14">
    <name type="scientific">Choanephora cucurbitarum</name>
    <dbReference type="NCBI Taxonomy" id="101091"/>
    <lineage>
        <taxon>Eukaryota</taxon>
        <taxon>Fungi</taxon>
        <taxon>Fungi incertae sedis</taxon>
        <taxon>Mucoromycota</taxon>
        <taxon>Mucoromycotina</taxon>
        <taxon>Mucoromycetes</taxon>
        <taxon>Mucorales</taxon>
        <taxon>Mucorineae</taxon>
        <taxon>Choanephoraceae</taxon>
        <taxon>Choanephoroideae</taxon>
        <taxon>Choanephora</taxon>
    </lineage>
</organism>
<dbReference type="InterPro" id="IPR027417">
    <property type="entry name" value="P-loop_NTPase"/>
</dbReference>
<dbReference type="CDD" id="cd18577">
    <property type="entry name" value="ABC_6TM_Pgp_ABCB1_D1_like"/>
    <property type="match status" value="1"/>
</dbReference>
<dbReference type="PROSITE" id="PS50929">
    <property type="entry name" value="ABC_TM1F"/>
    <property type="match status" value="2"/>
</dbReference>
<dbReference type="OrthoDB" id="6500128at2759"/>
<comment type="subcellular location">
    <subcellularLocation>
        <location evidence="1">Membrane</location>
        <topology evidence="1">Multi-pass membrane protein</topology>
    </subcellularLocation>
</comment>
<dbReference type="GO" id="GO:0090374">
    <property type="term" value="P:oligopeptide export from mitochondrion"/>
    <property type="evidence" value="ECO:0007669"/>
    <property type="project" value="TreeGrafter"/>
</dbReference>
<feature type="transmembrane region" description="Helical" evidence="10">
    <location>
        <begin position="110"/>
        <end position="129"/>
    </location>
</feature>
<comment type="similarity">
    <text evidence="2">Belongs to the ABC transporter superfamily. ABCB family. Multidrug resistance exporter (TC 3.A.1.201) subfamily.</text>
</comment>
<evidence type="ECO:0000256" key="8">
    <source>
        <dbReference type="ARBA" id="ARBA00023136"/>
    </source>
</evidence>
<gene>
    <name evidence="13" type="primary">PGY2_1</name>
    <name evidence="13" type="ORF">A0J61_05224</name>
</gene>
<dbReference type="GO" id="GO:0015421">
    <property type="term" value="F:ABC-type oligopeptide transporter activity"/>
    <property type="evidence" value="ECO:0007669"/>
    <property type="project" value="TreeGrafter"/>
</dbReference>
<feature type="region of interest" description="Disordered" evidence="9">
    <location>
        <begin position="1"/>
        <end position="36"/>
    </location>
</feature>
<dbReference type="FunFam" id="3.40.50.300:FF:000205">
    <property type="entry name" value="ABC transporter B family member 4"/>
    <property type="match status" value="1"/>
</dbReference>
<dbReference type="Pfam" id="PF00664">
    <property type="entry name" value="ABC_membrane"/>
    <property type="match status" value="2"/>
</dbReference>
<dbReference type="GO" id="GO:0016887">
    <property type="term" value="F:ATP hydrolysis activity"/>
    <property type="evidence" value="ECO:0007669"/>
    <property type="project" value="InterPro"/>
</dbReference>
<dbReference type="SUPFAM" id="SSF52540">
    <property type="entry name" value="P-loop containing nucleoside triphosphate hydrolases"/>
    <property type="match status" value="2"/>
</dbReference>
<dbReference type="GO" id="GO:0005524">
    <property type="term" value="F:ATP binding"/>
    <property type="evidence" value="ECO:0007669"/>
    <property type="project" value="UniProtKB-KW"/>
</dbReference>
<evidence type="ECO:0000259" key="12">
    <source>
        <dbReference type="PROSITE" id="PS50929"/>
    </source>
</evidence>
<evidence type="ECO:0000256" key="6">
    <source>
        <dbReference type="ARBA" id="ARBA00022840"/>
    </source>
</evidence>
<evidence type="ECO:0000313" key="14">
    <source>
        <dbReference type="Proteomes" id="UP000093000"/>
    </source>
</evidence>
<feature type="transmembrane region" description="Helical" evidence="10">
    <location>
        <begin position="243"/>
        <end position="263"/>
    </location>
</feature>
<dbReference type="InterPro" id="IPR003439">
    <property type="entry name" value="ABC_transporter-like_ATP-bd"/>
</dbReference>
<feature type="transmembrane region" description="Helical" evidence="10">
    <location>
        <begin position="792"/>
        <end position="817"/>
    </location>
</feature>
<dbReference type="Gene3D" id="1.20.1560.10">
    <property type="entry name" value="ABC transporter type 1, transmembrane domain"/>
    <property type="match status" value="1"/>
</dbReference>
<reference evidence="13 14" key="1">
    <citation type="submission" date="2016-03" db="EMBL/GenBank/DDBJ databases">
        <title>Choanephora cucurbitarum.</title>
        <authorList>
            <person name="Min B."/>
            <person name="Park H."/>
            <person name="Park J.-H."/>
            <person name="Shin H.-D."/>
            <person name="Choi I.-G."/>
        </authorList>
    </citation>
    <scope>NUCLEOTIDE SEQUENCE [LARGE SCALE GENOMIC DNA]</scope>
    <source>
        <strain evidence="13 14">KUS-F28377</strain>
    </source>
</reference>
<dbReference type="InterPro" id="IPR011527">
    <property type="entry name" value="ABC1_TM_dom"/>
</dbReference>
<evidence type="ECO:0000256" key="10">
    <source>
        <dbReference type="SAM" id="Phobius"/>
    </source>
</evidence>
<keyword evidence="5" id="KW-0547">Nucleotide-binding</keyword>
<feature type="region of interest" description="Disordered" evidence="9">
    <location>
        <begin position="51"/>
        <end position="70"/>
    </location>
</feature>
<evidence type="ECO:0000256" key="1">
    <source>
        <dbReference type="ARBA" id="ARBA00004141"/>
    </source>
</evidence>
<feature type="domain" description="ABC transporter" evidence="11">
    <location>
        <begin position="1073"/>
        <end position="1315"/>
    </location>
</feature>
<dbReference type="CDD" id="cd03249">
    <property type="entry name" value="ABC_MTABC3_MDL1_MDL2"/>
    <property type="match status" value="2"/>
</dbReference>
<evidence type="ECO:0000256" key="3">
    <source>
        <dbReference type="ARBA" id="ARBA00022448"/>
    </source>
</evidence>
<dbReference type="InterPro" id="IPR003593">
    <property type="entry name" value="AAA+_ATPase"/>
</dbReference>
<dbReference type="PROSITE" id="PS50893">
    <property type="entry name" value="ABC_TRANSPORTER_2"/>
    <property type="match status" value="2"/>
</dbReference>
<dbReference type="EMBL" id="LUGH01000277">
    <property type="protein sequence ID" value="OBZ86718.1"/>
    <property type="molecule type" value="Genomic_DNA"/>
</dbReference>
<feature type="transmembrane region" description="Helical" evidence="10">
    <location>
        <begin position="744"/>
        <end position="772"/>
    </location>
</feature>
<dbReference type="GO" id="GO:0005743">
    <property type="term" value="C:mitochondrial inner membrane"/>
    <property type="evidence" value="ECO:0007669"/>
    <property type="project" value="TreeGrafter"/>
</dbReference>
<proteinExistence type="inferred from homology"/>
<feature type="domain" description="ABC transmembrane type-1" evidence="12">
    <location>
        <begin position="96"/>
        <end position="384"/>
    </location>
</feature>
<feature type="transmembrane region" description="Helical" evidence="10">
    <location>
        <begin position="217"/>
        <end position="237"/>
    </location>
</feature>
<feature type="transmembrane region" description="Helical" evidence="10">
    <location>
        <begin position="82"/>
        <end position="103"/>
    </location>
</feature>
<feature type="compositionally biased region" description="Basic and acidic residues" evidence="9">
    <location>
        <begin position="21"/>
        <end position="36"/>
    </location>
</feature>
<name>A0A1C7NCK0_9FUNG</name>
<dbReference type="InterPro" id="IPR039421">
    <property type="entry name" value="Type_1_exporter"/>
</dbReference>
<sequence>MTRSVTSSNPSSSTVSISMKTKKEETKPDFTKHRTEEELLAKEINDISIETLEQADSKEESEGKKKKKKKKEKGKSVPIYKLFRFATPLELLGVTIAAILSAASGALQPASIVILGQFIGAISIAMATGNYDGLEENSRPLVLAFVYMATGVLVSSYVSHCLWILTGEYQVRRIRKLYVHAILRQEMTWFDKAEEGSLTTRLVTDTQLIQDGISEKMGNFIMSAGQFVAGFIIAFVSGWRLSVVMLASLPVLMGVGAAMGHFITKYTLKAQDSYADAGSVAEQVFSGIRTVYAFSLQNRFAKLYEARLIKAMNTGIKRGFVTGFGFGSFMFTIMCVYGLAFWYGAKLNREGLMDAQGIIIAFNAVIMGAMAFLELPPNLSAVSSACGAAYKIFGVIDQVPTIDTDNADGLKPETISGEIEFKNVKFSYPTRPDITILKRLDLKIKPGMTVAFVGPSGSGKSTSIQLIQRFYDPLSGIVLLDGKDLKEYNVTWLRNKIGVVSQEPVLFNLTIKENILMGVEDTVSDQEIIAACKKANCHSFISQLPEGYNTSVGEHGGMLSGGQKQRIAIARAILKNPTILLLDEATSALDTQSERLVQAALDAASADRTTIVIAHRLSTIRNADLIAVMQSGDIVEQGTHNDLLALNGVYADLVKKQEIATENSEENDKQLASEELLYREQQQIIKEKEETTDEKDANTINLFKTSSRISIDIQEPKDKKEKSKRPKNVRAPIGKVLRQMRPEWHFIAIGTAGAALAGTCFPLFALIFGRVINILVIPNPEPPGPMEGANLYAFIFCVIGVGTLIGFTLQVSSFEIAGERYTRRLRSSIFHAFMRQEIGYFDEKDNSLGALTAKLAIDSKNVNELITKTWGDIAHIISTAITGLTISFYHSWKLTLIILTVAPFIGAAGYYQSKIDEGFVDQSKAANEQTGQVAAEAVKEIRTVAGLNKQKYFEDKYYRATGYPHKLAKRKAYLSSIGHALGRAIARYANAVGFYAGIQLILYHGLRFENMYVCIIAILITAEGIGRGTTFIPTFAKAKYSAIDAFKVLERQPSIDPDLEGIEPSRDAIRGDVDFNSISFRYPARPDVDIFSGDFNLHGKAGQNIALVGPSGCGKSTTIGMLQRWYDCLSGSVQFDGTNVKKYTLGNLRSHQALVSQEPTLFDMTISENIRFGIEEDKEVTQADIEEASKSANIHRFISSLPKGYDTRVGDKGSQLSGGQKQRIAIARALIRKPKILLLDEATSALDSESEKLVQTAIDNVIEEGGRTTITIAHRLSTIQNADLICVIKNGKVIEQGTHWELLRLNGTYKELVDQQSLNAS</sequence>
<feature type="compositionally biased region" description="Low complexity" evidence="9">
    <location>
        <begin position="1"/>
        <end position="18"/>
    </location>
</feature>
<dbReference type="PANTHER" id="PTHR43394:SF27">
    <property type="entry name" value="ATP-DEPENDENT TRANSLOCASE ABCB1-LIKE"/>
    <property type="match status" value="1"/>
</dbReference>
<dbReference type="FunFam" id="3.40.50.300:FF:000916">
    <property type="entry name" value="ABC transporter B family member 9"/>
    <property type="match status" value="1"/>
</dbReference>
<dbReference type="InterPro" id="IPR017871">
    <property type="entry name" value="ABC_transporter-like_CS"/>
</dbReference>
<feature type="domain" description="ABC transmembrane type-1" evidence="12">
    <location>
        <begin position="748"/>
        <end position="1037"/>
    </location>
</feature>
<dbReference type="PROSITE" id="PS00211">
    <property type="entry name" value="ABC_TRANSPORTER_1"/>
    <property type="match status" value="2"/>
</dbReference>
<evidence type="ECO:0000256" key="5">
    <source>
        <dbReference type="ARBA" id="ARBA00022741"/>
    </source>
</evidence>
<feature type="transmembrane region" description="Helical" evidence="10">
    <location>
        <begin position="355"/>
        <end position="373"/>
    </location>
</feature>
<evidence type="ECO:0000256" key="4">
    <source>
        <dbReference type="ARBA" id="ARBA00022692"/>
    </source>
</evidence>
<dbReference type="SMART" id="SM00382">
    <property type="entry name" value="AAA"/>
    <property type="match status" value="2"/>
</dbReference>
<dbReference type="InParanoid" id="A0A1C7NCK0"/>
<comment type="caution">
    <text evidence="13">The sequence shown here is derived from an EMBL/GenBank/DDBJ whole genome shotgun (WGS) entry which is preliminary data.</text>
</comment>
<evidence type="ECO:0000259" key="11">
    <source>
        <dbReference type="PROSITE" id="PS50893"/>
    </source>
</evidence>
<keyword evidence="7 10" id="KW-1133">Transmembrane helix</keyword>
<evidence type="ECO:0000256" key="7">
    <source>
        <dbReference type="ARBA" id="ARBA00022989"/>
    </source>
</evidence>
<dbReference type="STRING" id="101091.A0A1C7NCK0"/>
<feature type="transmembrane region" description="Helical" evidence="10">
    <location>
        <begin position="320"/>
        <end position="343"/>
    </location>
</feature>
<keyword evidence="4 10" id="KW-0812">Transmembrane</keyword>
<evidence type="ECO:0000313" key="13">
    <source>
        <dbReference type="EMBL" id="OBZ86718.1"/>
    </source>
</evidence>
<protein>
    <submittedName>
        <fullName evidence="13">Multidrug resistance protein 2</fullName>
    </submittedName>
</protein>
<dbReference type="SUPFAM" id="SSF90123">
    <property type="entry name" value="ABC transporter transmembrane region"/>
    <property type="match status" value="2"/>
</dbReference>
<dbReference type="InterPro" id="IPR036640">
    <property type="entry name" value="ABC1_TM_sf"/>
</dbReference>